<dbReference type="InterPro" id="IPR036961">
    <property type="entry name" value="Kinesin_motor_dom_sf"/>
</dbReference>
<dbReference type="PRINTS" id="PR00193">
    <property type="entry name" value="MYOSINHEAVY"/>
</dbReference>
<evidence type="ECO:0000259" key="9">
    <source>
        <dbReference type="PROSITE" id="PS51456"/>
    </source>
</evidence>
<dbReference type="InterPro" id="IPR001609">
    <property type="entry name" value="Myosin_head_motor_dom-like"/>
</dbReference>
<feature type="domain" description="Myosin N-terminal SH3-like" evidence="10">
    <location>
        <begin position="21"/>
        <end position="71"/>
    </location>
</feature>
<dbReference type="SMART" id="SM00242">
    <property type="entry name" value="MYSc"/>
    <property type="match status" value="1"/>
</dbReference>
<dbReference type="Pfam" id="PF00063">
    <property type="entry name" value="Myosin_head"/>
    <property type="match status" value="1"/>
</dbReference>
<dbReference type="PANTHER" id="PTHR13140">
    <property type="entry name" value="MYOSIN"/>
    <property type="match status" value="1"/>
</dbReference>
<keyword evidence="12" id="KW-1185">Reference proteome</keyword>
<dbReference type="Gene3D" id="2.30.30.360">
    <property type="entry name" value="Myosin S1 fragment, N-terminal"/>
    <property type="match status" value="1"/>
</dbReference>
<gene>
    <name evidence="11" type="ORF">MAR_036093</name>
</gene>
<dbReference type="SUPFAM" id="SSF52540">
    <property type="entry name" value="P-loop containing nucleoside triphosphate hydrolases"/>
    <property type="match status" value="1"/>
</dbReference>
<reference evidence="11" key="1">
    <citation type="submission" date="2022-11" db="EMBL/GenBank/DDBJ databases">
        <title>Centuries of genome instability and evolution in soft-shell clam transmissible cancer (bioRxiv).</title>
        <authorList>
            <person name="Hart S.F.M."/>
            <person name="Yonemitsu M.A."/>
            <person name="Giersch R.M."/>
            <person name="Beal B.F."/>
            <person name="Arriagada G."/>
            <person name="Davis B.W."/>
            <person name="Ostrander E.A."/>
            <person name="Goff S.P."/>
            <person name="Metzger M.J."/>
        </authorList>
    </citation>
    <scope>NUCLEOTIDE SEQUENCE</scope>
    <source>
        <strain evidence="11">MELC-2E11</strain>
        <tissue evidence="11">Siphon/mantle</tissue>
    </source>
</reference>
<dbReference type="InterPro" id="IPR004009">
    <property type="entry name" value="SH3_Myosin"/>
</dbReference>
<keyword evidence="4" id="KW-0175">Coiled coil</keyword>
<keyword evidence="2 8" id="KW-0547">Nucleotide-binding</keyword>
<dbReference type="PROSITE" id="PS51844">
    <property type="entry name" value="SH3_LIKE"/>
    <property type="match status" value="1"/>
</dbReference>
<sequence length="282" mass="32025">MPPQYLWVNRKALLKSLEGFDGKKACWVTDPEEGFSRGEIVSSQGDDVTVKILRNNESKTFKKDDLQQVNPPKYEQCDDMANMTYLNEASVLNNLRQRYVNGFIYRDDHSFMYPNLNYLPFPSSLSGESGAGKTENTKKVIMYFAKVAASQQKTDEAGHDSKKGSLEDQIVQANPVLEAYGNAKTTRNNNSSRFGKFIRIHFGPSDLLEKSRCTYQQSAERNYHIFYQLCTNVYPKYHELCLLSPDPGLYSYVNQGVLTVDGIDDEEEMKATDVSAELRSVI</sequence>
<dbReference type="PROSITE" id="PS51456">
    <property type="entry name" value="MYOSIN_MOTOR"/>
    <property type="match status" value="1"/>
</dbReference>
<evidence type="ECO:0000259" key="10">
    <source>
        <dbReference type="PROSITE" id="PS51844"/>
    </source>
</evidence>
<evidence type="ECO:0000256" key="3">
    <source>
        <dbReference type="ARBA" id="ARBA00022840"/>
    </source>
</evidence>
<evidence type="ECO:0000256" key="7">
    <source>
        <dbReference type="ARBA" id="ARBA00023203"/>
    </source>
</evidence>
<protein>
    <submittedName>
        <fullName evidence="11">MYS-like protein</fullName>
    </submittedName>
</protein>
<feature type="domain" description="Myosin motor" evidence="9">
    <location>
        <begin position="1"/>
        <end position="282"/>
    </location>
</feature>
<keyword evidence="5 8" id="KW-0518">Myosin</keyword>
<name>A0ABY7ELZ6_MYAAR</name>
<accession>A0ABY7ELZ6</accession>
<dbReference type="PANTHER" id="PTHR13140:SF857">
    <property type="entry name" value="MYOSIN-11"/>
    <property type="match status" value="1"/>
</dbReference>
<evidence type="ECO:0000256" key="6">
    <source>
        <dbReference type="ARBA" id="ARBA00023175"/>
    </source>
</evidence>
<keyword evidence="3 8" id="KW-0067">ATP-binding</keyword>
<evidence type="ECO:0000256" key="8">
    <source>
        <dbReference type="PROSITE-ProRule" id="PRU00782"/>
    </source>
</evidence>
<comment type="caution">
    <text evidence="8">Lacks conserved residue(s) required for the propagation of feature annotation.</text>
</comment>
<feature type="binding site" evidence="8">
    <location>
        <begin position="127"/>
        <end position="134"/>
    </location>
    <ligand>
        <name>ATP</name>
        <dbReference type="ChEBI" id="CHEBI:30616"/>
    </ligand>
</feature>
<evidence type="ECO:0000256" key="4">
    <source>
        <dbReference type="ARBA" id="ARBA00023054"/>
    </source>
</evidence>
<evidence type="ECO:0000256" key="5">
    <source>
        <dbReference type="ARBA" id="ARBA00023123"/>
    </source>
</evidence>
<dbReference type="InterPro" id="IPR027417">
    <property type="entry name" value="P-loop_NTPase"/>
</dbReference>
<proteinExistence type="inferred from homology"/>
<comment type="similarity">
    <text evidence="1 8">Belongs to the TRAFAC class myosin-kinesin ATPase superfamily. Myosin family.</text>
</comment>
<dbReference type="Pfam" id="PF02736">
    <property type="entry name" value="Myosin_N"/>
    <property type="match status" value="1"/>
</dbReference>
<dbReference type="InterPro" id="IPR008989">
    <property type="entry name" value="Myosin_S1_N"/>
</dbReference>
<dbReference type="Proteomes" id="UP001164746">
    <property type="component" value="Chromosome 7"/>
</dbReference>
<dbReference type="EMBL" id="CP111018">
    <property type="protein sequence ID" value="WAR11017.1"/>
    <property type="molecule type" value="Genomic_DNA"/>
</dbReference>
<dbReference type="Gene3D" id="3.40.850.10">
    <property type="entry name" value="Kinesin motor domain"/>
    <property type="match status" value="2"/>
</dbReference>
<keyword evidence="6 8" id="KW-0505">Motor protein</keyword>
<organism evidence="11 12">
    <name type="scientific">Mya arenaria</name>
    <name type="common">Soft-shell clam</name>
    <dbReference type="NCBI Taxonomy" id="6604"/>
    <lineage>
        <taxon>Eukaryota</taxon>
        <taxon>Metazoa</taxon>
        <taxon>Spiralia</taxon>
        <taxon>Lophotrochozoa</taxon>
        <taxon>Mollusca</taxon>
        <taxon>Bivalvia</taxon>
        <taxon>Autobranchia</taxon>
        <taxon>Heteroconchia</taxon>
        <taxon>Euheterodonta</taxon>
        <taxon>Imparidentia</taxon>
        <taxon>Neoheterodontei</taxon>
        <taxon>Myida</taxon>
        <taxon>Myoidea</taxon>
        <taxon>Myidae</taxon>
        <taxon>Mya</taxon>
    </lineage>
</organism>
<evidence type="ECO:0000256" key="2">
    <source>
        <dbReference type="ARBA" id="ARBA00022741"/>
    </source>
</evidence>
<keyword evidence="7 8" id="KW-0009">Actin-binding</keyword>
<evidence type="ECO:0000256" key="1">
    <source>
        <dbReference type="ARBA" id="ARBA00008314"/>
    </source>
</evidence>
<evidence type="ECO:0000313" key="12">
    <source>
        <dbReference type="Proteomes" id="UP001164746"/>
    </source>
</evidence>
<evidence type="ECO:0000313" key="11">
    <source>
        <dbReference type="EMBL" id="WAR11017.1"/>
    </source>
</evidence>